<sequence>MNFLKGYFDEKFKEGFLSLYGAQAVLMIASGFLGIFVPLFLFDLFDGDVRWVVFFFGITSFLYALTVSFGAMFLNKFGFRNALRVSLLLGALWYVIIYFVDKGNYFYLTPVLVIVLVLFRIFHWVPYHTDFAKFSNDGDRAKQLSFFDITRNLLAGLLPILSGFIILKYGFDVVFAIGVVLYLLAGLFFLKIPKTKERFDWGYRESWQELLSVKNRSGFFAFMADGAEAMVGLVVWPIFMFQLLGGNYFEVGYVSALIILGTMVLQFILGGKLDRGGNREKKRALKMGTLLYSLGWVIKIFVLTAFHIFVVGVYHNVMKIFARTSFDTMFYDIVASKRHYVDEFTVLHEMAVHLGKALSGVIIIIMASFLPLQWVFLLGALASVIMTLLRKDYSYNQI</sequence>
<feature type="transmembrane region" description="Helical" evidence="1">
    <location>
        <begin position="173"/>
        <end position="190"/>
    </location>
</feature>
<dbReference type="InterPro" id="IPR011701">
    <property type="entry name" value="MFS"/>
</dbReference>
<comment type="caution">
    <text evidence="2">The sequence shown here is derived from an EMBL/GenBank/DDBJ whole genome shotgun (WGS) entry which is preliminary data.</text>
</comment>
<reference evidence="2 3" key="1">
    <citation type="journal article" date="2016" name="Nat. Commun.">
        <title>Thousands of microbial genomes shed light on interconnected biogeochemical processes in an aquifer system.</title>
        <authorList>
            <person name="Anantharaman K."/>
            <person name="Brown C.T."/>
            <person name="Hug L.A."/>
            <person name="Sharon I."/>
            <person name="Castelle C.J."/>
            <person name="Probst A.J."/>
            <person name="Thomas B.C."/>
            <person name="Singh A."/>
            <person name="Wilkins M.J."/>
            <person name="Karaoz U."/>
            <person name="Brodie E.L."/>
            <person name="Williams K.H."/>
            <person name="Hubbard S.S."/>
            <person name="Banfield J.F."/>
        </authorList>
    </citation>
    <scope>NUCLEOTIDE SEQUENCE [LARGE SCALE GENOMIC DNA]</scope>
</reference>
<feature type="transmembrane region" description="Helical" evidence="1">
    <location>
        <begin position="290"/>
        <end position="314"/>
    </location>
</feature>
<feature type="transmembrane region" description="Helical" evidence="1">
    <location>
        <begin position="81"/>
        <end position="99"/>
    </location>
</feature>
<dbReference type="InterPro" id="IPR036259">
    <property type="entry name" value="MFS_trans_sf"/>
</dbReference>
<dbReference type="GO" id="GO:0022857">
    <property type="term" value="F:transmembrane transporter activity"/>
    <property type="evidence" value="ECO:0007669"/>
    <property type="project" value="InterPro"/>
</dbReference>
<dbReference type="SUPFAM" id="SSF103473">
    <property type="entry name" value="MFS general substrate transporter"/>
    <property type="match status" value="2"/>
</dbReference>
<dbReference type="STRING" id="1797582.A2442_00545"/>
<feature type="transmembrane region" description="Helical" evidence="1">
    <location>
        <begin position="105"/>
        <end position="125"/>
    </location>
</feature>
<keyword evidence="1" id="KW-1133">Transmembrane helix</keyword>
<feature type="transmembrane region" description="Helical" evidence="1">
    <location>
        <begin position="51"/>
        <end position="74"/>
    </location>
</feature>
<organism evidence="2 3">
    <name type="scientific">Candidatus Campbellbacteria bacterium RIFOXYC2_FULL_35_25</name>
    <dbReference type="NCBI Taxonomy" id="1797582"/>
    <lineage>
        <taxon>Bacteria</taxon>
        <taxon>Candidatus Campbelliibacteriota</taxon>
    </lineage>
</organism>
<dbReference type="PANTHER" id="PTHR23526:SF2">
    <property type="entry name" value="MAJOR FACILITATOR SUPERFAMILY (MFS) PROFILE DOMAIN-CONTAINING PROTEIN"/>
    <property type="match status" value="1"/>
</dbReference>
<protein>
    <recommendedName>
        <fullName evidence="4">Major facilitator superfamily (MFS) profile domain-containing protein</fullName>
    </recommendedName>
</protein>
<keyword evidence="1" id="KW-0472">Membrane</keyword>
<dbReference type="PANTHER" id="PTHR23526">
    <property type="entry name" value="INTEGRAL MEMBRANE TRANSPORT PROTEIN-RELATED"/>
    <property type="match status" value="1"/>
</dbReference>
<gene>
    <name evidence="2" type="ORF">A2442_00545</name>
</gene>
<feature type="transmembrane region" description="Helical" evidence="1">
    <location>
        <begin position="146"/>
        <end position="167"/>
    </location>
</feature>
<dbReference type="EMBL" id="MFAE01000006">
    <property type="protein sequence ID" value="OGD67247.1"/>
    <property type="molecule type" value="Genomic_DNA"/>
</dbReference>
<dbReference type="InterPro" id="IPR052528">
    <property type="entry name" value="Sugar_transport-like"/>
</dbReference>
<feature type="transmembrane region" description="Helical" evidence="1">
    <location>
        <begin position="20"/>
        <end position="45"/>
    </location>
</feature>
<evidence type="ECO:0000313" key="2">
    <source>
        <dbReference type="EMBL" id="OGD67247.1"/>
    </source>
</evidence>
<dbReference type="AlphaFoldDB" id="A0A1F5EIJ9"/>
<feature type="transmembrane region" description="Helical" evidence="1">
    <location>
        <begin position="357"/>
        <end position="389"/>
    </location>
</feature>
<feature type="transmembrane region" description="Helical" evidence="1">
    <location>
        <begin position="251"/>
        <end position="269"/>
    </location>
</feature>
<accession>A0A1F5EIJ9</accession>
<feature type="transmembrane region" description="Helical" evidence="1">
    <location>
        <begin position="219"/>
        <end position="239"/>
    </location>
</feature>
<dbReference type="Gene3D" id="1.20.1250.20">
    <property type="entry name" value="MFS general substrate transporter like domains"/>
    <property type="match status" value="1"/>
</dbReference>
<name>A0A1F5EIJ9_9BACT</name>
<dbReference type="Pfam" id="PF07690">
    <property type="entry name" value="MFS_1"/>
    <property type="match status" value="1"/>
</dbReference>
<evidence type="ECO:0000256" key="1">
    <source>
        <dbReference type="SAM" id="Phobius"/>
    </source>
</evidence>
<evidence type="ECO:0000313" key="3">
    <source>
        <dbReference type="Proteomes" id="UP000179003"/>
    </source>
</evidence>
<evidence type="ECO:0008006" key="4">
    <source>
        <dbReference type="Google" id="ProtNLM"/>
    </source>
</evidence>
<dbReference type="Proteomes" id="UP000179003">
    <property type="component" value="Unassembled WGS sequence"/>
</dbReference>
<proteinExistence type="predicted"/>
<keyword evidence="1" id="KW-0812">Transmembrane</keyword>